<gene>
    <name evidence="1" type="ORF">ElyMa_001258300</name>
</gene>
<evidence type="ECO:0000313" key="1">
    <source>
        <dbReference type="EMBL" id="GFS07780.1"/>
    </source>
</evidence>
<proteinExistence type="predicted"/>
<protein>
    <submittedName>
        <fullName evidence="1">Uncharacterized protein</fullName>
    </submittedName>
</protein>
<comment type="caution">
    <text evidence="1">The sequence shown here is derived from an EMBL/GenBank/DDBJ whole genome shotgun (WGS) entry which is preliminary data.</text>
</comment>
<dbReference type="EMBL" id="BMAT01002479">
    <property type="protein sequence ID" value="GFS07780.1"/>
    <property type="molecule type" value="Genomic_DNA"/>
</dbReference>
<dbReference type="AlphaFoldDB" id="A0AAV4ID12"/>
<keyword evidence="2" id="KW-1185">Reference proteome</keyword>
<dbReference type="Proteomes" id="UP000762676">
    <property type="component" value="Unassembled WGS sequence"/>
</dbReference>
<organism evidence="1 2">
    <name type="scientific">Elysia marginata</name>
    <dbReference type="NCBI Taxonomy" id="1093978"/>
    <lineage>
        <taxon>Eukaryota</taxon>
        <taxon>Metazoa</taxon>
        <taxon>Spiralia</taxon>
        <taxon>Lophotrochozoa</taxon>
        <taxon>Mollusca</taxon>
        <taxon>Gastropoda</taxon>
        <taxon>Heterobranchia</taxon>
        <taxon>Euthyneura</taxon>
        <taxon>Panpulmonata</taxon>
        <taxon>Sacoglossa</taxon>
        <taxon>Placobranchoidea</taxon>
        <taxon>Plakobranchidae</taxon>
        <taxon>Elysia</taxon>
    </lineage>
</organism>
<name>A0AAV4ID12_9GAST</name>
<sequence length="76" mass="8715">MLPFTCFGLGKPIFAQTTSLYHKSVKIQLEKTCPVCTLVLGWLSSLPFSLYRQLACSTKLKFHRPLFIEHENQTRA</sequence>
<accession>A0AAV4ID12</accession>
<evidence type="ECO:0000313" key="2">
    <source>
        <dbReference type="Proteomes" id="UP000762676"/>
    </source>
</evidence>
<reference evidence="1 2" key="1">
    <citation type="journal article" date="2021" name="Elife">
        <title>Chloroplast acquisition without the gene transfer in kleptoplastic sea slugs, Plakobranchus ocellatus.</title>
        <authorList>
            <person name="Maeda T."/>
            <person name="Takahashi S."/>
            <person name="Yoshida T."/>
            <person name="Shimamura S."/>
            <person name="Takaki Y."/>
            <person name="Nagai Y."/>
            <person name="Toyoda A."/>
            <person name="Suzuki Y."/>
            <person name="Arimoto A."/>
            <person name="Ishii H."/>
            <person name="Satoh N."/>
            <person name="Nishiyama T."/>
            <person name="Hasebe M."/>
            <person name="Maruyama T."/>
            <person name="Minagawa J."/>
            <person name="Obokata J."/>
            <person name="Shigenobu S."/>
        </authorList>
    </citation>
    <scope>NUCLEOTIDE SEQUENCE [LARGE SCALE GENOMIC DNA]</scope>
</reference>